<evidence type="ECO:0000313" key="5">
    <source>
        <dbReference type="EMBL" id="KAF0700802.1"/>
    </source>
</evidence>
<evidence type="ECO:0000256" key="1">
    <source>
        <dbReference type="ARBA" id="ARBA00001917"/>
    </source>
</evidence>
<evidence type="ECO:0000313" key="6">
    <source>
        <dbReference type="EMBL" id="VFT85579.1"/>
    </source>
</evidence>
<evidence type="ECO:0000256" key="2">
    <source>
        <dbReference type="ARBA" id="ARBA00005979"/>
    </source>
</evidence>
<evidence type="ECO:0000313" key="7">
    <source>
        <dbReference type="Proteomes" id="UP000332933"/>
    </source>
</evidence>
<reference evidence="6 7" key="1">
    <citation type="submission" date="2019-03" db="EMBL/GenBank/DDBJ databases">
        <authorList>
            <person name="Gaulin E."/>
            <person name="Dumas B."/>
        </authorList>
    </citation>
    <scope>NUCLEOTIDE SEQUENCE [LARGE SCALE GENOMIC DNA]</scope>
    <source>
        <strain evidence="6">CBS 568.67</strain>
    </source>
</reference>
<dbReference type="Gene3D" id="3.20.20.70">
    <property type="entry name" value="Aldolase class I"/>
    <property type="match status" value="1"/>
</dbReference>
<feature type="domain" description="NADH:flavin oxidoreductase/NADH oxidase N-terminal" evidence="4">
    <location>
        <begin position="7"/>
        <end position="336"/>
    </location>
</feature>
<dbReference type="Proteomes" id="UP000332933">
    <property type="component" value="Unassembled WGS sequence"/>
</dbReference>
<dbReference type="InterPro" id="IPR013785">
    <property type="entry name" value="Aldolase_TIM"/>
</dbReference>
<keyword evidence="7" id="KW-1185">Reference proteome</keyword>
<dbReference type="GO" id="GO:0010181">
    <property type="term" value="F:FMN binding"/>
    <property type="evidence" value="ECO:0007669"/>
    <property type="project" value="InterPro"/>
</dbReference>
<dbReference type="CDD" id="cd02933">
    <property type="entry name" value="OYE_like_FMN"/>
    <property type="match status" value="1"/>
</dbReference>
<dbReference type="PANTHER" id="PTHR22893:SF91">
    <property type="entry name" value="NADPH DEHYDROGENASE 2-RELATED"/>
    <property type="match status" value="1"/>
</dbReference>
<comment type="similarity">
    <text evidence="2">Belongs to the NADH:flavin oxidoreductase/NADH oxidase family.</text>
</comment>
<protein>
    <submittedName>
        <fullName evidence="6">Aste57867_8693 protein</fullName>
    </submittedName>
</protein>
<dbReference type="GO" id="GO:0016628">
    <property type="term" value="F:oxidoreductase activity, acting on the CH-CH group of donors, NAD or NADP as acceptor"/>
    <property type="evidence" value="ECO:0007669"/>
    <property type="project" value="UniProtKB-ARBA"/>
</dbReference>
<dbReference type="InterPro" id="IPR045247">
    <property type="entry name" value="Oye-like"/>
</dbReference>
<dbReference type="Pfam" id="PF00724">
    <property type="entry name" value="Oxidored_FMN"/>
    <property type="match status" value="1"/>
</dbReference>
<gene>
    <name evidence="6" type="primary">Aste57867_8693</name>
    <name evidence="5" type="ORF">As57867_008659</name>
    <name evidence="6" type="ORF">ASTE57867_8693</name>
</gene>
<dbReference type="GO" id="GO:0005829">
    <property type="term" value="C:cytosol"/>
    <property type="evidence" value="ECO:0007669"/>
    <property type="project" value="UniProtKB-ARBA"/>
</dbReference>
<dbReference type="OrthoDB" id="1663137at2759"/>
<comment type="cofactor">
    <cofactor evidence="1">
        <name>FMN</name>
        <dbReference type="ChEBI" id="CHEBI:58210"/>
    </cofactor>
</comment>
<dbReference type="AlphaFoldDB" id="A0A485KKX8"/>
<dbReference type="EMBL" id="VJMH01005112">
    <property type="protein sequence ID" value="KAF0700802.1"/>
    <property type="molecule type" value="Genomic_DNA"/>
</dbReference>
<organism evidence="6 7">
    <name type="scientific">Aphanomyces stellatus</name>
    <dbReference type="NCBI Taxonomy" id="120398"/>
    <lineage>
        <taxon>Eukaryota</taxon>
        <taxon>Sar</taxon>
        <taxon>Stramenopiles</taxon>
        <taxon>Oomycota</taxon>
        <taxon>Saprolegniomycetes</taxon>
        <taxon>Saprolegniales</taxon>
        <taxon>Verrucalvaceae</taxon>
        <taxon>Aphanomyces</taxon>
    </lineage>
</organism>
<evidence type="ECO:0000259" key="4">
    <source>
        <dbReference type="Pfam" id="PF00724"/>
    </source>
</evidence>
<keyword evidence="3" id="KW-0560">Oxidoreductase</keyword>
<dbReference type="SUPFAM" id="SSF51395">
    <property type="entry name" value="FMN-linked oxidoreductases"/>
    <property type="match status" value="1"/>
</dbReference>
<dbReference type="InterPro" id="IPR001155">
    <property type="entry name" value="OxRdtase_FMN_N"/>
</dbReference>
<reference evidence="5" key="2">
    <citation type="submission" date="2019-06" db="EMBL/GenBank/DDBJ databases">
        <title>Genomics analysis of Aphanomyces spp. identifies a new class of oomycete effector associated with host adaptation.</title>
        <authorList>
            <person name="Gaulin E."/>
        </authorList>
    </citation>
    <scope>NUCLEOTIDE SEQUENCE</scope>
    <source>
        <strain evidence="5">CBS 578.67</strain>
    </source>
</reference>
<proteinExistence type="inferred from homology"/>
<evidence type="ECO:0000256" key="3">
    <source>
        <dbReference type="ARBA" id="ARBA00023002"/>
    </source>
</evidence>
<dbReference type="FunFam" id="3.20.20.70:FF:000059">
    <property type="entry name" value="N-ethylmaleimide reductase, FMN-linked"/>
    <property type="match status" value="1"/>
</dbReference>
<accession>A0A485KKX8</accession>
<dbReference type="PANTHER" id="PTHR22893">
    <property type="entry name" value="NADH OXIDOREDUCTASE-RELATED"/>
    <property type="match status" value="1"/>
</dbReference>
<name>A0A485KKX8_9STRA</name>
<sequence>MASPKTLFTPLQVGAVPVTNRIFMAPLTRTRAGLTHEPNDLMKEYYTQRASSGLIITEGSIVAPGISAFMGEPGIYSTEQLAAWKDITDAVHAKDGKIFMQVWHPGRAAHPDLNDGAENVGPSAIAIDGVAHTPKGKVPNAVPRALNASELPALAQLFATISKKCIDDAGFDGVEIHAANGYLIDQFLRESANQRTDGYGGSLENRTRFLKEVLAAVVDAVGADRVGVRFSPLNSYNSMKTADPEALCEAVAKIAQSFDLAYVHVVRRDLFQLQKTGDLMPIFRTHFKNTLIGNLGYTKDEANEAIAAGQVDAVAFGAAYIANPDLVERFAADAPLNKPDPKTFYFGGPTGYTDYPTLAEAQASAAP</sequence>
<dbReference type="EMBL" id="CAADRA010005133">
    <property type="protein sequence ID" value="VFT85579.1"/>
    <property type="molecule type" value="Genomic_DNA"/>
</dbReference>